<dbReference type="Proteomes" id="UP001179952">
    <property type="component" value="Unassembled WGS sequence"/>
</dbReference>
<feature type="region of interest" description="Disordered" evidence="1">
    <location>
        <begin position="1"/>
        <end position="22"/>
    </location>
</feature>
<gene>
    <name evidence="2" type="ORF">QJS04_geneDACA023495</name>
</gene>
<reference evidence="2" key="1">
    <citation type="journal article" date="2023" name="Nat. Commun.">
        <title>Diploid and tetraploid genomes of Acorus and the evolution of monocots.</title>
        <authorList>
            <person name="Ma L."/>
            <person name="Liu K.W."/>
            <person name="Li Z."/>
            <person name="Hsiao Y.Y."/>
            <person name="Qi Y."/>
            <person name="Fu T."/>
            <person name="Tang G.D."/>
            <person name="Zhang D."/>
            <person name="Sun W.H."/>
            <person name="Liu D.K."/>
            <person name="Li Y."/>
            <person name="Chen G.Z."/>
            <person name="Liu X.D."/>
            <person name="Liao X.Y."/>
            <person name="Jiang Y.T."/>
            <person name="Yu X."/>
            <person name="Hao Y."/>
            <person name="Huang J."/>
            <person name="Zhao X.W."/>
            <person name="Ke S."/>
            <person name="Chen Y.Y."/>
            <person name="Wu W.L."/>
            <person name="Hsu J.L."/>
            <person name="Lin Y.F."/>
            <person name="Huang M.D."/>
            <person name="Li C.Y."/>
            <person name="Huang L."/>
            <person name="Wang Z.W."/>
            <person name="Zhao X."/>
            <person name="Zhong W.Y."/>
            <person name="Peng D.H."/>
            <person name="Ahmad S."/>
            <person name="Lan S."/>
            <person name="Zhang J.S."/>
            <person name="Tsai W.C."/>
            <person name="Van de Peer Y."/>
            <person name="Liu Z.J."/>
        </authorList>
    </citation>
    <scope>NUCLEOTIDE SEQUENCE</scope>
    <source>
        <strain evidence="2">SCP</strain>
    </source>
</reference>
<feature type="region of interest" description="Disordered" evidence="1">
    <location>
        <begin position="108"/>
        <end position="135"/>
    </location>
</feature>
<evidence type="ECO:0000256" key="1">
    <source>
        <dbReference type="SAM" id="MobiDB-lite"/>
    </source>
</evidence>
<proteinExistence type="predicted"/>
<organism evidence="2 3">
    <name type="scientific">Acorus gramineus</name>
    <name type="common">Dwarf sweet flag</name>
    <dbReference type="NCBI Taxonomy" id="55184"/>
    <lineage>
        <taxon>Eukaryota</taxon>
        <taxon>Viridiplantae</taxon>
        <taxon>Streptophyta</taxon>
        <taxon>Embryophyta</taxon>
        <taxon>Tracheophyta</taxon>
        <taxon>Spermatophyta</taxon>
        <taxon>Magnoliopsida</taxon>
        <taxon>Liliopsida</taxon>
        <taxon>Acoraceae</taxon>
        <taxon>Acorus</taxon>
    </lineage>
</organism>
<sequence length="179" mass="19671">MAEANTNAIPASETPLVDPTSLQQGGLENLFQEAHDAIPVTTPGMRVYTRRARATTSTLVPEMEDEGTMKNANNATAQEVHDDSNDLGAHVRVSRTEDEVETVIHRNYISDDDANARSDGPTPGARRTHNHPSMSKLEEQIKQLNQSMAQMAQMMMEKDRQISILLQKSGSKDDIGVSN</sequence>
<dbReference type="AlphaFoldDB" id="A0AAV9B2A6"/>
<keyword evidence="3" id="KW-1185">Reference proteome</keyword>
<reference evidence="2" key="2">
    <citation type="submission" date="2023-06" db="EMBL/GenBank/DDBJ databases">
        <authorList>
            <person name="Ma L."/>
            <person name="Liu K.-W."/>
            <person name="Li Z."/>
            <person name="Hsiao Y.-Y."/>
            <person name="Qi Y."/>
            <person name="Fu T."/>
            <person name="Tang G."/>
            <person name="Zhang D."/>
            <person name="Sun W.-H."/>
            <person name="Liu D.-K."/>
            <person name="Li Y."/>
            <person name="Chen G.-Z."/>
            <person name="Liu X.-D."/>
            <person name="Liao X.-Y."/>
            <person name="Jiang Y.-T."/>
            <person name="Yu X."/>
            <person name="Hao Y."/>
            <person name="Huang J."/>
            <person name="Zhao X.-W."/>
            <person name="Ke S."/>
            <person name="Chen Y.-Y."/>
            <person name="Wu W.-L."/>
            <person name="Hsu J.-L."/>
            <person name="Lin Y.-F."/>
            <person name="Huang M.-D."/>
            <person name="Li C.-Y."/>
            <person name="Huang L."/>
            <person name="Wang Z.-W."/>
            <person name="Zhao X."/>
            <person name="Zhong W.-Y."/>
            <person name="Peng D.-H."/>
            <person name="Ahmad S."/>
            <person name="Lan S."/>
            <person name="Zhang J.-S."/>
            <person name="Tsai W.-C."/>
            <person name="Van De Peer Y."/>
            <person name="Liu Z.-J."/>
        </authorList>
    </citation>
    <scope>NUCLEOTIDE SEQUENCE</scope>
    <source>
        <strain evidence="2">SCP</strain>
        <tissue evidence="2">Leaves</tissue>
    </source>
</reference>
<evidence type="ECO:0000313" key="3">
    <source>
        <dbReference type="Proteomes" id="UP001179952"/>
    </source>
</evidence>
<name>A0AAV9B2A6_ACOGR</name>
<evidence type="ECO:0000313" key="2">
    <source>
        <dbReference type="EMBL" id="KAK1270601.1"/>
    </source>
</evidence>
<comment type="caution">
    <text evidence="2">The sequence shown here is derived from an EMBL/GenBank/DDBJ whole genome shotgun (WGS) entry which is preliminary data.</text>
</comment>
<accession>A0AAV9B2A6</accession>
<dbReference type="EMBL" id="JAUJYN010000005">
    <property type="protein sequence ID" value="KAK1270601.1"/>
    <property type="molecule type" value="Genomic_DNA"/>
</dbReference>
<protein>
    <submittedName>
        <fullName evidence="2">Uncharacterized protein</fullName>
    </submittedName>
</protein>